<feature type="compositionally biased region" description="Basic and acidic residues" evidence="6">
    <location>
        <begin position="303"/>
        <end position="312"/>
    </location>
</feature>
<dbReference type="Proteomes" id="UP000001067">
    <property type="component" value="Unassembled WGS sequence"/>
</dbReference>
<accession>E3RE44</accession>
<evidence type="ECO:0000256" key="7">
    <source>
        <dbReference type="SAM" id="Phobius"/>
    </source>
</evidence>
<keyword evidence="4 7" id="KW-0472">Membrane</keyword>
<dbReference type="eggNOG" id="ENOG502SH77">
    <property type="taxonomic scope" value="Eukaryota"/>
</dbReference>
<dbReference type="AlphaFoldDB" id="E3RE44"/>
<evidence type="ECO:0000256" key="4">
    <source>
        <dbReference type="ARBA" id="ARBA00023136"/>
    </source>
</evidence>
<dbReference type="HOGENOM" id="CLU_028200_12_0_1"/>
<keyword evidence="3 7" id="KW-1133">Transmembrane helix</keyword>
<reference evidence="9 10" key="1">
    <citation type="journal article" date="2010" name="Genome Biol.">
        <title>A first genome assembly of the barley fungal pathogen Pyrenophora teres f. teres.</title>
        <authorList>
            <person name="Ellwood S.R."/>
            <person name="Liu Z."/>
            <person name="Syme R.A."/>
            <person name="Lai Z."/>
            <person name="Hane J.K."/>
            <person name="Keiper F."/>
            <person name="Moffat C.S."/>
            <person name="Oliver R.P."/>
            <person name="Friesen T.L."/>
        </authorList>
    </citation>
    <scope>NUCLEOTIDE SEQUENCE [LARGE SCALE GENOMIC DNA]</scope>
    <source>
        <strain evidence="9 10">0-1</strain>
    </source>
</reference>
<dbReference type="GO" id="GO:0016020">
    <property type="term" value="C:membrane"/>
    <property type="evidence" value="ECO:0007669"/>
    <property type="project" value="UniProtKB-SubCell"/>
</dbReference>
<feature type="transmembrane region" description="Helical" evidence="7">
    <location>
        <begin position="69"/>
        <end position="91"/>
    </location>
</feature>
<evidence type="ECO:0000256" key="2">
    <source>
        <dbReference type="ARBA" id="ARBA00022692"/>
    </source>
</evidence>
<evidence type="ECO:0000256" key="3">
    <source>
        <dbReference type="ARBA" id="ARBA00022989"/>
    </source>
</evidence>
<organism evidence="10">
    <name type="scientific">Pyrenophora teres f. teres (strain 0-1)</name>
    <name type="common">Barley net blotch fungus</name>
    <name type="synonym">Drechslera teres f. teres</name>
    <dbReference type="NCBI Taxonomy" id="861557"/>
    <lineage>
        <taxon>Eukaryota</taxon>
        <taxon>Fungi</taxon>
        <taxon>Dikarya</taxon>
        <taxon>Ascomycota</taxon>
        <taxon>Pezizomycotina</taxon>
        <taxon>Dothideomycetes</taxon>
        <taxon>Pleosporomycetidae</taxon>
        <taxon>Pleosporales</taxon>
        <taxon>Pleosporineae</taxon>
        <taxon>Pleosporaceae</taxon>
        <taxon>Pyrenophora</taxon>
    </lineage>
</organism>
<dbReference type="Pfam" id="PF20684">
    <property type="entry name" value="Fung_rhodopsin"/>
    <property type="match status" value="1"/>
</dbReference>
<keyword evidence="10" id="KW-1185">Reference proteome</keyword>
<comment type="subcellular location">
    <subcellularLocation>
        <location evidence="1">Membrane</location>
        <topology evidence="1">Multi-pass membrane protein</topology>
    </subcellularLocation>
</comment>
<sequence>MPNINGTITIIPPPPGYVVNFEHPARRLATETYILFIVENALALVFLMQRLYTKIRLMKQFQIDDGMIILGWMASVASQALLVAGFAAKAIGVHAWEMPIERYGFYSRLILAAPLVYAPCCALTKCTLCVFYSRLSPCTKYQAAVWTTGLICAGAYAAIFFSIIFACNPIAASWNPMLLATAKCSNRGAIYISTAVIGIATDIMLILIPVPTIWGLQMPTKQKIGLTLIFGVGSITMVTSIIRLVVLLPALTDMDQTWIIAVGSLWIIVEGNLFIVCCCLPTLRRFFRHVAPHFIGESANNSDNKDSSDRNRAGLRTWGSTGNQKRQYDTLMNTVQGGDDEIPLAGVGTKEDLKPRETTVQVGEHGFKADNDSEEAILYERTVQVTYEGGVAPPAEAYTQHVWTDGPPRAI</sequence>
<keyword evidence="2 7" id="KW-0812">Transmembrane</keyword>
<dbReference type="InterPro" id="IPR049326">
    <property type="entry name" value="Rhodopsin_dom_fungi"/>
</dbReference>
<proteinExistence type="inferred from homology"/>
<protein>
    <recommendedName>
        <fullName evidence="8">Rhodopsin domain-containing protein</fullName>
    </recommendedName>
</protein>
<gene>
    <name evidence="9" type="ORF">PTT_03643</name>
</gene>
<evidence type="ECO:0000256" key="1">
    <source>
        <dbReference type="ARBA" id="ARBA00004141"/>
    </source>
</evidence>
<feature type="transmembrane region" description="Helical" evidence="7">
    <location>
        <begin position="191"/>
        <end position="214"/>
    </location>
</feature>
<feature type="transmembrane region" description="Helical" evidence="7">
    <location>
        <begin position="32"/>
        <end position="48"/>
    </location>
</feature>
<comment type="similarity">
    <text evidence="5">Belongs to the SAT4 family.</text>
</comment>
<evidence type="ECO:0000256" key="6">
    <source>
        <dbReference type="SAM" id="MobiDB-lite"/>
    </source>
</evidence>
<feature type="transmembrane region" description="Helical" evidence="7">
    <location>
        <begin position="144"/>
        <end position="171"/>
    </location>
</feature>
<dbReference type="KEGG" id="pte:PTT_03643"/>
<dbReference type="OrthoDB" id="5342292at2759"/>
<evidence type="ECO:0000256" key="5">
    <source>
        <dbReference type="ARBA" id="ARBA00038359"/>
    </source>
</evidence>
<feature type="transmembrane region" description="Helical" evidence="7">
    <location>
        <begin position="111"/>
        <end position="132"/>
    </location>
</feature>
<feature type="region of interest" description="Disordered" evidence="6">
    <location>
        <begin position="298"/>
        <end position="323"/>
    </location>
</feature>
<dbReference type="EMBL" id="GL532340">
    <property type="protein sequence ID" value="EFQ96006.1"/>
    <property type="molecule type" value="Genomic_DNA"/>
</dbReference>
<name>E3RE44_PYRTT</name>
<evidence type="ECO:0000259" key="8">
    <source>
        <dbReference type="Pfam" id="PF20684"/>
    </source>
</evidence>
<feature type="transmembrane region" description="Helical" evidence="7">
    <location>
        <begin position="226"/>
        <end position="246"/>
    </location>
</feature>
<dbReference type="PANTHER" id="PTHR33048:SF124">
    <property type="entry name" value="INTEGRAL MEMBRANE PROTEIN"/>
    <property type="match status" value="1"/>
</dbReference>
<dbReference type="PANTHER" id="PTHR33048">
    <property type="entry name" value="PTH11-LIKE INTEGRAL MEMBRANE PROTEIN (AFU_ORTHOLOGUE AFUA_5G11245)"/>
    <property type="match status" value="1"/>
</dbReference>
<dbReference type="InterPro" id="IPR052337">
    <property type="entry name" value="SAT4-like"/>
</dbReference>
<feature type="domain" description="Rhodopsin" evidence="8">
    <location>
        <begin position="50"/>
        <end position="288"/>
    </location>
</feature>
<evidence type="ECO:0000313" key="10">
    <source>
        <dbReference type="Proteomes" id="UP000001067"/>
    </source>
</evidence>
<feature type="transmembrane region" description="Helical" evidence="7">
    <location>
        <begin position="258"/>
        <end position="283"/>
    </location>
</feature>
<evidence type="ECO:0000313" key="9">
    <source>
        <dbReference type="EMBL" id="EFQ96006.1"/>
    </source>
</evidence>